<evidence type="ECO:0000313" key="2">
    <source>
        <dbReference type="EMBL" id="KAH6687178.1"/>
    </source>
</evidence>
<accession>A0A9P8VCN2</accession>
<comment type="caution">
    <text evidence="2">The sequence shown here is derived from an EMBL/GenBank/DDBJ whole genome shotgun (WGS) entry which is preliminary data.</text>
</comment>
<evidence type="ECO:0000256" key="1">
    <source>
        <dbReference type="SAM" id="MobiDB-lite"/>
    </source>
</evidence>
<gene>
    <name evidence="2" type="ORF">F5X68DRAFT_8803</name>
</gene>
<evidence type="ECO:0000313" key="3">
    <source>
        <dbReference type="Proteomes" id="UP000770015"/>
    </source>
</evidence>
<keyword evidence="3" id="KW-1185">Reference proteome</keyword>
<protein>
    <submittedName>
        <fullName evidence="2">Uncharacterized protein</fullName>
    </submittedName>
</protein>
<feature type="region of interest" description="Disordered" evidence="1">
    <location>
        <begin position="167"/>
        <end position="195"/>
    </location>
</feature>
<dbReference type="EMBL" id="JAGSXJ010000011">
    <property type="protein sequence ID" value="KAH6687178.1"/>
    <property type="molecule type" value="Genomic_DNA"/>
</dbReference>
<organism evidence="2 3">
    <name type="scientific">Plectosphaerella plurivora</name>
    <dbReference type="NCBI Taxonomy" id="936078"/>
    <lineage>
        <taxon>Eukaryota</taxon>
        <taxon>Fungi</taxon>
        <taxon>Dikarya</taxon>
        <taxon>Ascomycota</taxon>
        <taxon>Pezizomycotina</taxon>
        <taxon>Sordariomycetes</taxon>
        <taxon>Hypocreomycetidae</taxon>
        <taxon>Glomerellales</taxon>
        <taxon>Plectosphaerellaceae</taxon>
        <taxon>Plectosphaerella</taxon>
    </lineage>
</organism>
<proteinExistence type="predicted"/>
<name>A0A9P8VCN2_9PEZI</name>
<feature type="region of interest" description="Disordered" evidence="1">
    <location>
        <begin position="224"/>
        <end position="246"/>
    </location>
</feature>
<sequence length="292" mass="33707">MCFDNIGHFSSLWRGELLFETTNEVQWCSSFSASMGLEVALVIVCRAGLTLCLPCLSTRQTSTWQLFEAVKMMTSDNERGCSILATSRRQSLSNIPAAHWPFSEDCSKDAVAYRKRISIHVRFQLHFHQRREMRIIRYFNPSSIEPNRLNPALDVFDQCIQTLAADIERTPDGPGDVESLKKEDETPNEAQLSSSTHNAAEWRLVPYRATLWLRAQTAAEASEYHTLHTSCPREGRDEDTQKSSRPRRHITTLRYYLRLSEDRTVQTLALTNWHLTFVRDHVASRKFCRFFS</sequence>
<dbReference type="AlphaFoldDB" id="A0A9P8VCN2"/>
<dbReference type="Proteomes" id="UP000770015">
    <property type="component" value="Unassembled WGS sequence"/>
</dbReference>
<feature type="compositionally biased region" description="Basic and acidic residues" evidence="1">
    <location>
        <begin position="224"/>
        <end position="242"/>
    </location>
</feature>
<reference evidence="2" key="1">
    <citation type="journal article" date="2021" name="Nat. Commun.">
        <title>Genetic determinants of endophytism in the Arabidopsis root mycobiome.</title>
        <authorList>
            <person name="Mesny F."/>
            <person name="Miyauchi S."/>
            <person name="Thiergart T."/>
            <person name="Pickel B."/>
            <person name="Atanasova L."/>
            <person name="Karlsson M."/>
            <person name="Huettel B."/>
            <person name="Barry K.W."/>
            <person name="Haridas S."/>
            <person name="Chen C."/>
            <person name="Bauer D."/>
            <person name="Andreopoulos W."/>
            <person name="Pangilinan J."/>
            <person name="LaButti K."/>
            <person name="Riley R."/>
            <person name="Lipzen A."/>
            <person name="Clum A."/>
            <person name="Drula E."/>
            <person name="Henrissat B."/>
            <person name="Kohler A."/>
            <person name="Grigoriev I.V."/>
            <person name="Martin F.M."/>
            <person name="Hacquard S."/>
        </authorList>
    </citation>
    <scope>NUCLEOTIDE SEQUENCE</scope>
    <source>
        <strain evidence="2">MPI-SDFR-AT-0117</strain>
    </source>
</reference>